<feature type="signal peptide" evidence="1">
    <location>
        <begin position="1"/>
        <end position="17"/>
    </location>
</feature>
<accession>A0A3N4IJC6</accession>
<reference evidence="2 3" key="1">
    <citation type="journal article" date="2018" name="Nat. Ecol. Evol.">
        <title>Pezizomycetes genomes reveal the molecular basis of ectomycorrhizal truffle lifestyle.</title>
        <authorList>
            <person name="Murat C."/>
            <person name="Payen T."/>
            <person name="Noel B."/>
            <person name="Kuo A."/>
            <person name="Morin E."/>
            <person name="Chen J."/>
            <person name="Kohler A."/>
            <person name="Krizsan K."/>
            <person name="Balestrini R."/>
            <person name="Da Silva C."/>
            <person name="Montanini B."/>
            <person name="Hainaut M."/>
            <person name="Levati E."/>
            <person name="Barry K.W."/>
            <person name="Belfiori B."/>
            <person name="Cichocki N."/>
            <person name="Clum A."/>
            <person name="Dockter R.B."/>
            <person name="Fauchery L."/>
            <person name="Guy J."/>
            <person name="Iotti M."/>
            <person name="Le Tacon F."/>
            <person name="Lindquist E.A."/>
            <person name="Lipzen A."/>
            <person name="Malagnac F."/>
            <person name="Mello A."/>
            <person name="Molinier V."/>
            <person name="Miyauchi S."/>
            <person name="Poulain J."/>
            <person name="Riccioni C."/>
            <person name="Rubini A."/>
            <person name="Sitrit Y."/>
            <person name="Splivallo R."/>
            <person name="Traeger S."/>
            <person name="Wang M."/>
            <person name="Zifcakova L."/>
            <person name="Wipf D."/>
            <person name="Zambonelli A."/>
            <person name="Paolocci F."/>
            <person name="Nowrousian M."/>
            <person name="Ottonello S."/>
            <person name="Baldrian P."/>
            <person name="Spatafora J.W."/>
            <person name="Henrissat B."/>
            <person name="Nagy L.G."/>
            <person name="Aury J.M."/>
            <person name="Wincker P."/>
            <person name="Grigoriev I.V."/>
            <person name="Bonfante P."/>
            <person name="Martin F.M."/>
        </authorList>
    </citation>
    <scope>NUCLEOTIDE SEQUENCE [LARGE SCALE GENOMIC DNA]</scope>
    <source>
        <strain evidence="2 3">RN42</strain>
    </source>
</reference>
<evidence type="ECO:0008006" key="4">
    <source>
        <dbReference type="Google" id="ProtNLM"/>
    </source>
</evidence>
<keyword evidence="1" id="KW-0732">Signal</keyword>
<gene>
    <name evidence="2" type="ORF">BJ508DRAFT_43632</name>
</gene>
<dbReference type="Proteomes" id="UP000275078">
    <property type="component" value="Unassembled WGS sequence"/>
</dbReference>
<dbReference type="EMBL" id="ML119660">
    <property type="protein sequence ID" value="RPA84271.1"/>
    <property type="molecule type" value="Genomic_DNA"/>
</dbReference>
<keyword evidence="3" id="KW-1185">Reference proteome</keyword>
<dbReference type="AlphaFoldDB" id="A0A3N4IJC6"/>
<feature type="chain" id="PRO_5017955252" description="Fungal calcium binding protein domain-containing protein" evidence="1">
    <location>
        <begin position="18"/>
        <end position="134"/>
    </location>
</feature>
<evidence type="ECO:0000313" key="3">
    <source>
        <dbReference type="Proteomes" id="UP000275078"/>
    </source>
</evidence>
<dbReference type="OrthoDB" id="5428348at2759"/>
<organism evidence="2 3">
    <name type="scientific">Ascobolus immersus RN42</name>
    <dbReference type="NCBI Taxonomy" id="1160509"/>
    <lineage>
        <taxon>Eukaryota</taxon>
        <taxon>Fungi</taxon>
        <taxon>Dikarya</taxon>
        <taxon>Ascomycota</taxon>
        <taxon>Pezizomycotina</taxon>
        <taxon>Pezizomycetes</taxon>
        <taxon>Pezizales</taxon>
        <taxon>Ascobolaceae</taxon>
        <taxon>Ascobolus</taxon>
    </lineage>
</organism>
<protein>
    <recommendedName>
        <fullName evidence="4">Fungal calcium binding protein domain-containing protein</fullName>
    </recommendedName>
</protein>
<evidence type="ECO:0000256" key="1">
    <source>
        <dbReference type="SAM" id="SignalP"/>
    </source>
</evidence>
<proteinExistence type="predicted"/>
<sequence length="134" mass="13800">MKFSLAPVFVLVAIAAALPSSSLNARDASAVAVTEPIPNAEAFAAALAEARAYAAADAEAFPVEVDAEAVSNPLEKRLNKAQCKAACRGGAEAMERICRLVPLPWIRAVCWGIAAGVQTPAGLAACTAFCDWAV</sequence>
<name>A0A3N4IJC6_ASCIM</name>
<evidence type="ECO:0000313" key="2">
    <source>
        <dbReference type="EMBL" id="RPA84271.1"/>
    </source>
</evidence>